<keyword evidence="5" id="KW-1185">Reference proteome</keyword>
<feature type="compositionally biased region" description="Basic residues" evidence="1">
    <location>
        <begin position="401"/>
        <end position="411"/>
    </location>
</feature>
<proteinExistence type="predicted"/>
<dbReference type="InterPro" id="IPR009571">
    <property type="entry name" value="SUR7/Rim9-like_fungi"/>
</dbReference>
<keyword evidence="2" id="KW-0812">Transmembrane</keyword>
<dbReference type="Pfam" id="PF06687">
    <property type="entry name" value="SUR7"/>
    <property type="match status" value="1"/>
</dbReference>
<accession>A0A1B9G5J5</accession>
<feature type="compositionally biased region" description="Acidic residues" evidence="1">
    <location>
        <begin position="137"/>
        <end position="146"/>
    </location>
</feature>
<name>A0A1B9G5J5_9TREE</name>
<dbReference type="EMBL" id="CP144541">
    <property type="protein sequence ID" value="WVW78620.1"/>
    <property type="molecule type" value="Genomic_DNA"/>
</dbReference>
<feature type="transmembrane region" description="Helical" evidence="2">
    <location>
        <begin position="204"/>
        <end position="226"/>
    </location>
</feature>
<feature type="transmembrane region" description="Helical" evidence="2">
    <location>
        <begin position="60"/>
        <end position="80"/>
    </location>
</feature>
<organism evidence="3">
    <name type="scientific">Kwoniella bestiolae CBS 10118</name>
    <dbReference type="NCBI Taxonomy" id="1296100"/>
    <lineage>
        <taxon>Eukaryota</taxon>
        <taxon>Fungi</taxon>
        <taxon>Dikarya</taxon>
        <taxon>Basidiomycota</taxon>
        <taxon>Agaricomycotina</taxon>
        <taxon>Tremellomycetes</taxon>
        <taxon>Tremellales</taxon>
        <taxon>Cryptococcaceae</taxon>
        <taxon>Kwoniella</taxon>
    </lineage>
</organism>
<feature type="region of interest" description="Disordered" evidence="1">
    <location>
        <begin position="377"/>
        <end position="411"/>
    </location>
</feature>
<feature type="transmembrane region" description="Helical" evidence="2">
    <location>
        <begin position="279"/>
        <end position="306"/>
    </location>
</feature>
<protein>
    <submittedName>
        <fullName evidence="3">Uncharacterized protein</fullName>
    </submittedName>
</protein>
<feature type="transmembrane region" description="Helical" evidence="2">
    <location>
        <begin position="238"/>
        <end position="259"/>
    </location>
</feature>
<reference evidence="3" key="3">
    <citation type="submission" date="2014-01" db="EMBL/GenBank/DDBJ databases">
        <title>Evolution of pathogenesis and genome organization in the Tremellales.</title>
        <authorList>
            <person name="Cuomo C."/>
            <person name="Litvintseva A."/>
            <person name="Heitman J."/>
            <person name="Chen Y."/>
            <person name="Sun S."/>
            <person name="Springer D."/>
            <person name="Dromer F."/>
            <person name="Young S."/>
            <person name="Zeng Q."/>
            <person name="Chapman S."/>
            <person name="Gujja S."/>
            <person name="Saif S."/>
            <person name="Birren B."/>
        </authorList>
    </citation>
    <scope>NUCLEOTIDE SEQUENCE</scope>
    <source>
        <strain evidence="3">CBS 10118</strain>
    </source>
</reference>
<evidence type="ECO:0000313" key="5">
    <source>
        <dbReference type="Proteomes" id="UP000092730"/>
    </source>
</evidence>
<keyword evidence="2" id="KW-1133">Transmembrane helix</keyword>
<dbReference type="VEuPathDB" id="FungiDB:I302_03954"/>
<dbReference type="RefSeq" id="XP_019047342.1">
    <property type="nucleotide sequence ID" value="XM_019190594.1"/>
</dbReference>
<feature type="region of interest" description="Disordered" evidence="1">
    <location>
        <begin position="125"/>
        <end position="146"/>
    </location>
</feature>
<dbReference type="STRING" id="1296100.A0A1B9G5J5"/>
<evidence type="ECO:0000256" key="2">
    <source>
        <dbReference type="SAM" id="Phobius"/>
    </source>
</evidence>
<reference evidence="3" key="1">
    <citation type="submission" date="2013-07" db="EMBL/GenBank/DDBJ databases">
        <title>The Genome Sequence of Cryptococcus bestiolae CBS10118.</title>
        <authorList>
            <consortium name="The Broad Institute Genome Sequencing Platform"/>
            <person name="Cuomo C."/>
            <person name="Litvintseva A."/>
            <person name="Chen Y."/>
            <person name="Heitman J."/>
            <person name="Sun S."/>
            <person name="Springer D."/>
            <person name="Dromer F."/>
            <person name="Young S.K."/>
            <person name="Zeng Q."/>
            <person name="Gargeya S."/>
            <person name="Fitzgerald M."/>
            <person name="Abouelleil A."/>
            <person name="Alvarado L."/>
            <person name="Berlin A.M."/>
            <person name="Chapman S.B."/>
            <person name="Dewar J."/>
            <person name="Goldberg J."/>
            <person name="Griggs A."/>
            <person name="Gujja S."/>
            <person name="Hansen M."/>
            <person name="Howarth C."/>
            <person name="Imamovic A."/>
            <person name="Larimer J."/>
            <person name="McCowan C."/>
            <person name="Murphy C."/>
            <person name="Pearson M."/>
            <person name="Priest M."/>
            <person name="Roberts A."/>
            <person name="Saif S."/>
            <person name="Shea T."/>
            <person name="Sykes S."/>
            <person name="Wortman J."/>
            <person name="Nusbaum C."/>
            <person name="Birren B."/>
        </authorList>
    </citation>
    <scope>NUCLEOTIDE SEQUENCE [LARGE SCALE GENOMIC DNA]</scope>
    <source>
        <strain evidence="3">CBS 10118</strain>
    </source>
</reference>
<dbReference type="EMBL" id="KI894020">
    <property type="protein sequence ID" value="OCF26272.1"/>
    <property type="molecule type" value="Genomic_DNA"/>
</dbReference>
<reference evidence="4" key="4">
    <citation type="submission" date="2024-02" db="EMBL/GenBank/DDBJ databases">
        <title>Comparative genomics of Cryptococcus and Kwoniella reveals pathogenesis evolution and contrasting modes of karyotype evolution via chromosome fusion or intercentromeric recombination.</title>
        <authorList>
            <person name="Coelho M.A."/>
            <person name="David-Palma M."/>
            <person name="Shea T."/>
            <person name="Bowers K."/>
            <person name="McGinley-Smith S."/>
            <person name="Mohammad A.W."/>
            <person name="Gnirke A."/>
            <person name="Yurkov A.M."/>
            <person name="Nowrousian M."/>
            <person name="Sun S."/>
            <person name="Cuomo C.A."/>
            <person name="Heitman J."/>
        </authorList>
    </citation>
    <scope>NUCLEOTIDE SEQUENCE</scope>
    <source>
        <strain evidence="4">CBS 10118</strain>
    </source>
</reference>
<dbReference type="GO" id="GO:0005886">
    <property type="term" value="C:plasma membrane"/>
    <property type="evidence" value="ECO:0007669"/>
    <property type="project" value="InterPro"/>
</dbReference>
<evidence type="ECO:0000313" key="3">
    <source>
        <dbReference type="EMBL" id="OCF26272.1"/>
    </source>
</evidence>
<dbReference type="AlphaFoldDB" id="A0A1B9G5J5"/>
<evidence type="ECO:0000313" key="4">
    <source>
        <dbReference type="EMBL" id="WVW78620.1"/>
    </source>
</evidence>
<reference evidence="4" key="2">
    <citation type="submission" date="2013-07" db="EMBL/GenBank/DDBJ databases">
        <authorList>
            <consortium name="The Broad Institute Genome Sequencing Platform"/>
            <person name="Cuomo C."/>
            <person name="Litvintseva A."/>
            <person name="Chen Y."/>
            <person name="Heitman J."/>
            <person name="Sun S."/>
            <person name="Springer D."/>
            <person name="Dromer F."/>
            <person name="Young S.K."/>
            <person name="Zeng Q."/>
            <person name="Gargeya S."/>
            <person name="Fitzgerald M."/>
            <person name="Abouelleil A."/>
            <person name="Alvarado L."/>
            <person name="Berlin A.M."/>
            <person name="Chapman S.B."/>
            <person name="Dewar J."/>
            <person name="Goldberg J."/>
            <person name="Griggs A."/>
            <person name="Gujja S."/>
            <person name="Hansen M."/>
            <person name="Howarth C."/>
            <person name="Imamovic A."/>
            <person name="Larimer J."/>
            <person name="McCowan C."/>
            <person name="Murphy C."/>
            <person name="Pearson M."/>
            <person name="Priest M."/>
            <person name="Roberts A."/>
            <person name="Saif S."/>
            <person name="Shea T."/>
            <person name="Sykes S."/>
            <person name="Wortman J."/>
            <person name="Nusbaum C."/>
            <person name="Birren B."/>
        </authorList>
    </citation>
    <scope>NUCLEOTIDE SEQUENCE</scope>
    <source>
        <strain evidence="4">CBS 10118</strain>
    </source>
</reference>
<sequence length="411" mass="47496">MPSRPRRKKHTRSKTSDEESNIGLIHTHSARPNGLSRATTSATNDIPIIKNPKIAKKKILCWRSGIIVLWFVSACLLYLLTDSHPLWRNSWSVVKVHLPGGEWGAIESRGRGISGNVLHLPTKRDDRYKRQEAEGKGDEEEGEETDGGWLSVNMWGWCLQDVSKTEIICSGEDMLFDLNELLGEESRSSAPSGEDFNFILTHGLIIHGLAMVTAMMAVIPMIITTFRSIRAKQPTIQGGWFEHGLLLAACVLCLIAYIIDRLLKTSVKNNLENHKVLSGQALTVNGICTLFLFLTFLLSALPPFYFHMKRQSQLVRYWEDLEDFDEALADDDEEKSVRKKRPRRVKRSRTIRAARALFGRRDDGERGERREGTISRWRSRRRRRRDDRTRDERRERYDTRHGRRRRRHRDS</sequence>
<dbReference type="OrthoDB" id="2564768at2759"/>
<dbReference type="GeneID" id="30208353"/>
<evidence type="ECO:0000256" key="1">
    <source>
        <dbReference type="SAM" id="MobiDB-lite"/>
    </source>
</evidence>
<dbReference type="Proteomes" id="UP000092730">
    <property type="component" value="Chromosome 1"/>
</dbReference>
<dbReference type="KEGG" id="kbi:30208353"/>
<gene>
    <name evidence="3" type="ORF">I302_03954</name>
    <name evidence="4" type="ORF">I302_100579</name>
</gene>
<keyword evidence="2" id="KW-0472">Membrane</keyword>
<feature type="compositionally biased region" description="Basic and acidic residues" evidence="1">
    <location>
        <begin position="125"/>
        <end position="136"/>
    </location>
</feature>
<feature type="compositionally biased region" description="Basic and acidic residues" evidence="1">
    <location>
        <begin position="386"/>
        <end position="400"/>
    </location>
</feature>